<keyword evidence="2" id="KW-1185">Reference proteome</keyword>
<accession>A0A6I4HZW7</accession>
<evidence type="ECO:0000313" key="2">
    <source>
        <dbReference type="Proteomes" id="UP000429232"/>
    </source>
</evidence>
<dbReference type="AlphaFoldDB" id="A0A6I4HZW7"/>
<dbReference type="RefSeq" id="WP_157525468.1">
    <property type="nucleotide sequence ID" value="NZ_CP066775.1"/>
</dbReference>
<dbReference type="EMBL" id="CP066775">
    <property type="protein sequence ID" value="QQL48764.1"/>
    <property type="molecule type" value="Genomic_DNA"/>
</dbReference>
<dbReference type="KEGG" id="mgik:GO620_011305"/>
<organism evidence="1 2">
    <name type="scientific">Mucilaginibacter ginkgonis</name>
    <dbReference type="NCBI Taxonomy" id="2682091"/>
    <lineage>
        <taxon>Bacteria</taxon>
        <taxon>Pseudomonadati</taxon>
        <taxon>Bacteroidota</taxon>
        <taxon>Sphingobacteriia</taxon>
        <taxon>Sphingobacteriales</taxon>
        <taxon>Sphingobacteriaceae</taxon>
        <taxon>Mucilaginibacter</taxon>
    </lineage>
</organism>
<gene>
    <name evidence="1" type="ORF">GO620_011305</name>
</gene>
<reference evidence="1 2" key="1">
    <citation type="submission" date="2020-12" db="EMBL/GenBank/DDBJ databases">
        <title>HMF7856_wgs.fasta genome submission.</title>
        <authorList>
            <person name="Kang H."/>
            <person name="Kim H."/>
            <person name="Joh K."/>
        </authorList>
    </citation>
    <scope>NUCLEOTIDE SEQUENCE [LARGE SCALE GENOMIC DNA]</scope>
    <source>
        <strain evidence="1 2">HMF7856</strain>
    </source>
</reference>
<proteinExistence type="predicted"/>
<dbReference type="Proteomes" id="UP000429232">
    <property type="component" value="Chromosome"/>
</dbReference>
<protein>
    <submittedName>
        <fullName evidence="1">Uncharacterized protein</fullName>
    </submittedName>
</protein>
<sequence>MSEKMSLYVVIALQIMFVLPFPALLFYFINKPKYIVPLFVAAAVFQLLPAALNSRNKPIVFFCLCGSMLMLLEAAMYMIFTTV</sequence>
<evidence type="ECO:0000313" key="1">
    <source>
        <dbReference type="EMBL" id="QQL48764.1"/>
    </source>
</evidence>
<name>A0A6I4HZW7_9SPHI</name>